<dbReference type="Proteomes" id="UP001195724">
    <property type="component" value="Unassembled WGS sequence"/>
</dbReference>
<dbReference type="InterPro" id="IPR023346">
    <property type="entry name" value="Lysozyme-like_dom_sf"/>
</dbReference>
<accession>A0ABS2SI45</accession>
<dbReference type="SUPFAM" id="SSF53955">
    <property type="entry name" value="Lysozyme-like"/>
    <property type="match status" value="1"/>
</dbReference>
<comment type="catalytic activity">
    <reaction evidence="8">
        <text>[GlcNAc-(1-&gt;4)-Mur2Ac(oyl-L-Ala-gamma-D-Glu-L-Lys-D-Ala-D-Ala)](n)-di-trans,octa-cis-undecaprenyl diphosphate + beta-D-GlcNAc-(1-&gt;4)-Mur2Ac(oyl-L-Ala-gamma-D-Glu-L-Lys-D-Ala-D-Ala)-di-trans,octa-cis-undecaprenyl diphosphate = [GlcNAc-(1-&gt;4)-Mur2Ac(oyl-L-Ala-gamma-D-Glu-L-Lys-D-Ala-D-Ala)](n+1)-di-trans,octa-cis-undecaprenyl diphosphate + di-trans,octa-cis-undecaprenyl diphosphate + H(+)</text>
        <dbReference type="Rhea" id="RHEA:23708"/>
        <dbReference type="Rhea" id="RHEA-COMP:9602"/>
        <dbReference type="Rhea" id="RHEA-COMP:9603"/>
        <dbReference type="ChEBI" id="CHEBI:15378"/>
        <dbReference type="ChEBI" id="CHEBI:58405"/>
        <dbReference type="ChEBI" id="CHEBI:60033"/>
        <dbReference type="ChEBI" id="CHEBI:78435"/>
        <dbReference type="EC" id="2.4.99.28"/>
    </reaction>
</comment>
<feature type="region of interest" description="Disordered" evidence="9">
    <location>
        <begin position="411"/>
        <end position="431"/>
    </location>
</feature>
<evidence type="ECO:0000256" key="9">
    <source>
        <dbReference type="SAM" id="MobiDB-lite"/>
    </source>
</evidence>
<feature type="compositionally biased region" description="Pro residues" evidence="9">
    <location>
        <begin position="688"/>
        <end position="709"/>
    </location>
</feature>
<comment type="caution">
    <text evidence="12">The sequence shown here is derived from an EMBL/GenBank/DDBJ whole genome shotgun (WGS) entry which is preliminary data.</text>
</comment>
<dbReference type="Gene3D" id="1.10.3810.10">
    <property type="entry name" value="Biosynthetic peptidoglycan transglycosylase-like"/>
    <property type="match status" value="1"/>
</dbReference>
<gene>
    <name evidence="12" type="ORF">JOE68_005616</name>
</gene>
<name>A0ABS2SI45_9PSEU</name>
<dbReference type="EMBL" id="JAFBCL010000001">
    <property type="protein sequence ID" value="MBM7814751.1"/>
    <property type="molecule type" value="Genomic_DNA"/>
</dbReference>
<dbReference type="InterPro" id="IPR012338">
    <property type="entry name" value="Beta-lactam/transpept-like"/>
</dbReference>
<feature type="domain" description="Penicillin-binding protein transpeptidase" evidence="10">
    <location>
        <begin position="355"/>
        <end position="621"/>
    </location>
</feature>
<keyword evidence="4" id="KW-0808">Transferase</keyword>
<dbReference type="InterPro" id="IPR001460">
    <property type="entry name" value="PCN-bd_Tpept"/>
</dbReference>
<dbReference type="InterPro" id="IPR050396">
    <property type="entry name" value="Glycosyltr_51/Transpeptidase"/>
</dbReference>
<evidence type="ECO:0000313" key="13">
    <source>
        <dbReference type="Proteomes" id="UP001195724"/>
    </source>
</evidence>
<evidence type="ECO:0000256" key="3">
    <source>
        <dbReference type="ARBA" id="ARBA00022676"/>
    </source>
</evidence>
<protein>
    <submittedName>
        <fullName evidence="12">Membrane peptidoglycan carboxypeptidase</fullName>
    </submittedName>
</protein>
<evidence type="ECO:0000256" key="1">
    <source>
        <dbReference type="ARBA" id="ARBA00022645"/>
    </source>
</evidence>
<feature type="domain" description="Glycosyl transferase family 51" evidence="11">
    <location>
        <begin position="61"/>
        <end position="247"/>
    </location>
</feature>
<keyword evidence="6" id="KW-0511">Multifunctional enzyme</keyword>
<keyword evidence="5" id="KW-0378">Hydrolase</keyword>
<organism evidence="12 13">
    <name type="scientific">Saccharothrix algeriensis</name>
    <dbReference type="NCBI Taxonomy" id="173560"/>
    <lineage>
        <taxon>Bacteria</taxon>
        <taxon>Bacillati</taxon>
        <taxon>Actinomycetota</taxon>
        <taxon>Actinomycetes</taxon>
        <taxon>Pseudonocardiales</taxon>
        <taxon>Pseudonocardiaceae</taxon>
        <taxon>Saccharothrix</taxon>
    </lineage>
</organism>
<evidence type="ECO:0000259" key="10">
    <source>
        <dbReference type="Pfam" id="PF00905"/>
    </source>
</evidence>
<evidence type="ECO:0000313" key="12">
    <source>
        <dbReference type="EMBL" id="MBM7814751.1"/>
    </source>
</evidence>
<dbReference type="InterPro" id="IPR001264">
    <property type="entry name" value="Glyco_trans_51"/>
</dbReference>
<keyword evidence="1 12" id="KW-0121">Carboxypeptidase</keyword>
<reference evidence="12 13" key="1">
    <citation type="submission" date="2021-01" db="EMBL/GenBank/DDBJ databases">
        <title>Sequencing the genomes of 1000 actinobacteria strains.</title>
        <authorList>
            <person name="Klenk H.-P."/>
        </authorList>
    </citation>
    <scope>NUCLEOTIDE SEQUENCE [LARGE SCALE GENOMIC DNA]</scope>
    <source>
        <strain evidence="12 13">DSM 44581</strain>
    </source>
</reference>
<comment type="catalytic activity">
    <reaction evidence="7">
        <text>Preferential cleavage: (Ac)2-L-Lys-D-Ala-|-D-Ala. Also transpeptidation of peptidyl-alanyl moieties that are N-acyl substituents of D-alanine.</text>
        <dbReference type="EC" id="3.4.16.4"/>
    </reaction>
</comment>
<dbReference type="Pfam" id="PF00905">
    <property type="entry name" value="Transpeptidase"/>
    <property type="match status" value="1"/>
</dbReference>
<evidence type="ECO:0000256" key="7">
    <source>
        <dbReference type="ARBA" id="ARBA00034000"/>
    </source>
</evidence>
<keyword evidence="3" id="KW-0328">Glycosyltransferase</keyword>
<keyword evidence="13" id="KW-1185">Reference proteome</keyword>
<feature type="region of interest" description="Disordered" evidence="9">
    <location>
        <begin position="685"/>
        <end position="709"/>
    </location>
</feature>
<dbReference type="Pfam" id="PF00912">
    <property type="entry name" value="Transgly"/>
    <property type="match status" value="1"/>
</dbReference>
<evidence type="ECO:0000256" key="5">
    <source>
        <dbReference type="ARBA" id="ARBA00022801"/>
    </source>
</evidence>
<proteinExistence type="predicted"/>
<evidence type="ECO:0000259" key="11">
    <source>
        <dbReference type="Pfam" id="PF00912"/>
    </source>
</evidence>
<dbReference type="PANTHER" id="PTHR32282:SF33">
    <property type="entry name" value="PEPTIDOGLYCAN GLYCOSYLTRANSFERASE"/>
    <property type="match status" value="1"/>
</dbReference>
<dbReference type="RefSeq" id="WP_307819938.1">
    <property type="nucleotide sequence ID" value="NZ_JAFBCL010000001.1"/>
</dbReference>
<evidence type="ECO:0000256" key="6">
    <source>
        <dbReference type="ARBA" id="ARBA00023268"/>
    </source>
</evidence>
<dbReference type="SUPFAM" id="SSF56601">
    <property type="entry name" value="beta-lactamase/transpeptidase-like"/>
    <property type="match status" value="1"/>
</dbReference>
<evidence type="ECO:0000256" key="2">
    <source>
        <dbReference type="ARBA" id="ARBA00022670"/>
    </source>
</evidence>
<dbReference type="PANTHER" id="PTHR32282">
    <property type="entry name" value="BINDING PROTEIN TRANSPEPTIDASE, PUTATIVE-RELATED"/>
    <property type="match status" value="1"/>
</dbReference>
<dbReference type="InterPro" id="IPR036950">
    <property type="entry name" value="PBP_transglycosylase"/>
</dbReference>
<dbReference type="GO" id="GO:0004180">
    <property type="term" value="F:carboxypeptidase activity"/>
    <property type="evidence" value="ECO:0007669"/>
    <property type="project" value="UniProtKB-KW"/>
</dbReference>
<evidence type="ECO:0000256" key="8">
    <source>
        <dbReference type="ARBA" id="ARBA00049902"/>
    </source>
</evidence>
<keyword evidence="2" id="KW-0645">Protease</keyword>
<sequence length="709" mass="74260">MARLLVLCLVAGLLLAGVLFPVAGGAGLALAWAGERLAGAVEAPPEVDLPAVTTLLDSAGEPFAHLYDQHRVPVGSDRIAQVVKDAVVAVEDHRFYEHEGVDWVATGRSAVRNYTAGQVVQGASTLTQQYVKNLMVHVVARDDPLRRERLQVRTPARKLGEIRMAVALESTLTKDEILTRYLNTVPFGIGAYGVEAAARTYFGATADHLTAAQAALLAALVNSPATLDPERHPDAALRRRNVVLDLMARHGKLGPAAAQEAKLEPLGVRSPLRPLPNGCVGADPGLGFFCARVLDQLAGLGLPPQRLETGGYTIRTTLDRAVAAAAQRAVEEQVPAATPGIANTMAVVEPGRERHEVLALAANREHGPDAQRSQTMLDLPGGVANGFGAGSVYKVFTAAAALERGYRPDSVIRSPPTHTSRVFKGGGRDCPPTGEPGTRWYCLRDGGAGHPPRMTLRQALATSPNTAFVILEEEVGLAAVVDVARRLGLRRTLATNVAGVPPDPGSPRPELRVDQAEFFTGRQNASFTLGPAPTSTLELANVAATVVSGGVWCEPTAVAGVVDRWGAAVALPPAPCEQAVPEPLAAALAAALSDDDRGTAAAAARRHRWTRPVIGKTGTTEEHLSAAFLGATVDYAGAVQTFNDTPEPRPICVGAGPPRLCATGNLYGGTAPAATWFDAMAEIHADLPPSPLPPVADDPPPPTPTTAPR</sequence>
<dbReference type="Gene3D" id="3.40.710.10">
    <property type="entry name" value="DD-peptidase/beta-lactamase superfamily"/>
    <property type="match status" value="1"/>
</dbReference>
<evidence type="ECO:0000256" key="4">
    <source>
        <dbReference type="ARBA" id="ARBA00022679"/>
    </source>
</evidence>